<gene>
    <name evidence="2" type="ORF">MEUPH1_LOCUS27291</name>
</gene>
<dbReference type="Pfam" id="PF10545">
    <property type="entry name" value="MADF_DNA_bdg"/>
    <property type="match status" value="1"/>
</dbReference>
<keyword evidence="3" id="KW-1185">Reference proteome</keyword>
<organism evidence="2 3">
    <name type="scientific">Macrosiphum euphorbiae</name>
    <name type="common">potato aphid</name>
    <dbReference type="NCBI Taxonomy" id="13131"/>
    <lineage>
        <taxon>Eukaryota</taxon>
        <taxon>Metazoa</taxon>
        <taxon>Ecdysozoa</taxon>
        <taxon>Arthropoda</taxon>
        <taxon>Hexapoda</taxon>
        <taxon>Insecta</taxon>
        <taxon>Pterygota</taxon>
        <taxon>Neoptera</taxon>
        <taxon>Paraneoptera</taxon>
        <taxon>Hemiptera</taxon>
        <taxon>Sternorrhyncha</taxon>
        <taxon>Aphidomorpha</taxon>
        <taxon>Aphidoidea</taxon>
        <taxon>Aphididae</taxon>
        <taxon>Macrosiphini</taxon>
        <taxon>Macrosiphum</taxon>
    </lineage>
</organism>
<protein>
    <recommendedName>
        <fullName evidence="1">MADF domain-containing protein</fullName>
    </recommendedName>
</protein>
<accession>A0AAV0XYC8</accession>
<dbReference type="Proteomes" id="UP001160148">
    <property type="component" value="Unassembled WGS sequence"/>
</dbReference>
<dbReference type="PROSITE" id="PS51029">
    <property type="entry name" value="MADF"/>
    <property type="match status" value="1"/>
</dbReference>
<dbReference type="EMBL" id="CARXXK010001098">
    <property type="protein sequence ID" value="CAI6373560.1"/>
    <property type="molecule type" value="Genomic_DNA"/>
</dbReference>
<name>A0AAV0XYC8_9HEMI</name>
<comment type="caution">
    <text evidence="2">The sequence shown here is derived from an EMBL/GenBank/DDBJ whole genome shotgun (WGS) entry which is preliminary data.</text>
</comment>
<evidence type="ECO:0000313" key="3">
    <source>
        <dbReference type="Proteomes" id="UP001160148"/>
    </source>
</evidence>
<reference evidence="2 3" key="1">
    <citation type="submission" date="2023-01" db="EMBL/GenBank/DDBJ databases">
        <authorList>
            <person name="Whitehead M."/>
        </authorList>
    </citation>
    <scope>NUCLEOTIDE SEQUENCE [LARGE SCALE GENOMIC DNA]</scope>
</reference>
<evidence type="ECO:0000313" key="2">
    <source>
        <dbReference type="EMBL" id="CAI6373560.1"/>
    </source>
</evidence>
<evidence type="ECO:0000259" key="1">
    <source>
        <dbReference type="PROSITE" id="PS51029"/>
    </source>
</evidence>
<dbReference type="AlphaFoldDB" id="A0AAV0XYC8"/>
<sequence>MSSSFDLEHFIIEISQEESIWNLESKDYHNKIKKYKSWSRVAKDTLNDFDSLDETGKREKIIELQKKWKNLRDTYKKKMYYKVWPGS</sequence>
<proteinExistence type="predicted"/>
<feature type="domain" description="MADF" evidence="1">
    <location>
        <begin position="9"/>
        <end position="87"/>
    </location>
</feature>
<dbReference type="InterPro" id="IPR006578">
    <property type="entry name" value="MADF-dom"/>
</dbReference>